<reference evidence="6 7" key="1">
    <citation type="submission" date="2018-07" db="EMBL/GenBank/DDBJ databases">
        <authorList>
            <person name="Peeters C."/>
        </authorList>
    </citation>
    <scope>NUCLEOTIDE SEQUENCE [LARGE SCALE GENOMIC DNA]</scope>
    <source>
        <strain evidence="6 7">LMG 3411</strain>
    </source>
</reference>
<dbReference type="EMBL" id="UFQB01000007">
    <property type="protein sequence ID" value="SSW65790.1"/>
    <property type="molecule type" value="Genomic_DNA"/>
</dbReference>
<dbReference type="GO" id="GO:0030973">
    <property type="term" value="F:molybdate ion binding"/>
    <property type="evidence" value="ECO:0007669"/>
    <property type="project" value="TreeGrafter"/>
</dbReference>
<evidence type="ECO:0000256" key="5">
    <source>
        <dbReference type="SAM" id="SignalP"/>
    </source>
</evidence>
<dbReference type="Gene3D" id="3.40.190.10">
    <property type="entry name" value="Periplasmic binding protein-like II"/>
    <property type="match status" value="2"/>
</dbReference>
<evidence type="ECO:0000256" key="2">
    <source>
        <dbReference type="ARBA" id="ARBA00022723"/>
    </source>
</evidence>
<dbReference type="RefSeq" id="WP_129527453.1">
    <property type="nucleotide sequence ID" value="NZ_UFQB01000007.1"/>
</dbReference>
<comment type="similarity">
    <text evidence="1">Belongs to the bacterial solute-binding protein ModA family.</text>
</comment>
<dbReference type="SUPFAM" id="SSF53850">
    <property type="entry name" value="Periplasmic binding protein-like II"/>
    <property type="match status" value="1"/>
</dbReference>
<dbReference type="PANTHER" id="PTHR30632:SF14">
    <property type="entry name" value="TUNGSTATE_MOLYBDATE_CHROMATE-BINDING PROTEIN MODA"/>
    <property type="match status" value="1"/>
</dbReference>
<dbReference type="InterPro" id="IPR050682">
    <property type="entry name" value="ModA/WtpA"/>
</dbReference>
<organism evidence="6 7">
    <name type="scientific">Achromobacter agilis</name>
    <dbReference type="NCBI Taxonomy" id="1353888"/>
    <lineage>
        <taxon>Bacteria</taxon>
        <taxon>Pseudomonadati</taxon>
        <taxon>Pseudomonadota</taxon>
        <taxon>Betaproteobacteria</taxon>
        <taxon>Burkholderiales</taxon>
        <taxon>Alcaligenaceae</taxon>
        <taxon>Achromobacter</taxon>
    </lineage>
</organism>
<keyword evidence="4" id="KW-0500">Molybdenum</keyword>
<evidence type="ECO:0000313" key="6">
    <source>
        <dbReference type="EMBL" id="SSW65790.1"/>
    </source>
</evidence>
<sequence>MKFLHLLFAAAPLFGASFSPNALAGEVRVAVATLLAEPLRAIAQSFEKDTGNKVILTVGNTSELLRQIIDGARYDLLLPNNTAALKELEDRNLVVAGTRFTYARNSLVLWSPEEGYVDPQGKVLTRKKFDRLSVVSPALVYGQPAKQVLDNLGIAREISAKLVERHDIAESRQFVASDAPSLGIVTLSQVYANGRLLRGSAWLIPQSLYDPIRQQTVILDEGRNNPTARSFQFYLKGSKAGSILLGYGYKHEVIAGAL</sequence>
<dbReference type="AlphaFoldDB" id="A0A446CD46"/>
<feature type="binding site" evidence="4">
    <location>
        <position position="168"/>
    </location>
    <ligand>
        <name>molybdate</name>
        <dbReference type="ChEBI" id="CHEBI:36264"/>
    </ligand>
</feature>
<dbReference type="Proteomes" id="UP000289184">
    <property type="component" value="Unassembled WGS sequence"/>
</dbReference>
<evidence type="ECO:0000256" key="3">
    <source>
        <dbReference type="ARBA" id="ARBA00022729"/>
    </source>
</evidence>
<gene>
    <name evidence="6" type="primary">modA_1</name>
    <name evidence="6" type="ORF">AGI3411_02241</name>
</gene>
<proteinExistence type="inferred from homology"/>
<dbReference type="GO" id="GO:0046872">
    <property type="term" value="F:metal ion binding"/>
    <property type="evidence" value="ECO:0007669"/>
    <property type="project" value="UniProtKB-KW"/>
</dbReference>
<dbReference type="PANTHER" id="PTHR30632">
    <property type="entry name" value="MOLYBDATE-BINDING PERIPLASMIC PROTEIN"/>
    <property type="match status" value="1"/>
</dbReference>
<keyword evidence="2 4" id="KW-0479">Metal-binding</keyword>
<evidence type="ECO:0000313" key="7">
    <source>
        <dbReference type="Proteomes" id="UP000289184"/>
    </source>
</evidence>
<dbReference type="GO" id="GO:0015689">
    <property type="term" value="P:molybdate ion transport"/>
    <property type="evidence" value="ECO:0007669"/>
    <property type="project" value="InterPro"/>
</dbReference>
<dbReference type="InterPro" id="IPR005950">
    <property type="entry name" value="ModA"/>
</dbReference>
<dbReference type="OrthoDB" id="9785015at2"/>
<dbReference type="NCBIfam" id="TIGR01256">
    <property type="entry name" value="modA"/>
    <property type="match status" value="1"/>
</dbReference>
<evidence type="ECO:0000256" key="4">
    <source>
        <dbReference type="PIRSR" id="PIRSR004846-1"/>
    </source>
</evidence>
<keyword evidence="7" id="KW-1185">Reference proteome</keyword>
<feature type="binding site" evidence="4">
    <location>
        <position position="61"/>
    </location>
    <ligand>
        <name>molybdate</name>
        <dbReference type="ChEBI" id="CHEBI:36264"/>
    </ligand>
</feature>
<evidence type="ECO:0000256" key="1">
    <source>
        <dbReference type="ARBA" id="ARBA00009175"/>
    </source>
</evidence>
<name>A0A446CD46_9BURK</name>
<accession>A0A446CD46</accession>
<keyword evidence="3 5" id="KW-0732">Signal</keyword>
<protein>
    <submittedName>
        <fullName evidence="6">Molybdate-binding periplasmic protein</fullName>
    </submittedName>
</protein>
<feature type="signal peptide" evidence="5">
    <location>
        <begin position="1"/>
        <end position="24"/>
    </location>
</feature>
<feature type="chain" id="PRO_5019357486" evidence="5">
    <location>
        <begin position="25"/>
        <end position="258"/>
    </location>
</feature>
<dbReference type="Pfam" id="PF13531">
    <property type="entry name" value="SBP_bac_11"/>
    <property type="match status" value="1"/>
</dbReference>
<dbReference type="PIRSF" id="PIRSF004846">
    <property type="entry name" value="ModA"/>
    <property type="match status" value="1"/>
</dbReference>